<dbReference type="InterPro" id="IPR025380">
    <property type="entry name" value="DUF4369"/>
</dbReference>
<gene>
    <name evidence="5" type="ORF">AABB81_12190</name>
</gene>
<keyword evidence="3" id="KW-0732">Signal</keyword>
<evidence type="ECO:0000256" key="1">
    <source>
        <dbReference type="ARBA" id="ARBA00023284"/>
    </source>
</evidence>
<comment type="caution">
    <text evidence="5">The sequence shown here is derived from an EMBL/GenBank/DDBJ whole genome shotgun (WGS) entry which is preliminary data.</text>
</comment>
<feature type="domain" description="Thioredoxin" evidence="4">
    <location>
        <begin position="315"/>
        <end position="448"/>
    </location>
</feature>
<evidence type="ECO:0000256" key="3">
    <source>
        <dbReference type="SAM" id="SignalP"/>
    </source>
</evidence>
<dbReference type="EMBL" id="JBCDNA010000003">
    <property type="protein sequence ID" value="MEL4456659.1"/>
    <property type="molecule type" value="Genomic_DNA"/>
</dbReference>
<evidence type="ECO:0000313" key="5">
    <source>
        <dbReference type="EMBL" id="MEL4456659.1"/>
    </source>
</evidence>
<dbReference type="InterPro" id="IPR013766">
    <property type="entry name" value="Thioredoxin_domain"/>
</dbReference>
<keyword evidence="6" id="KW-1185">Reference proteome</keyword>
<dbReference type="InterPro" id="IPR017937">
    <property type="entry name" value="Thioredoxin_CS"/>
</dbReference>
<dbReference type="Pfam" id="PF14289">
    <property type="entry name" value="DUF4369"/>
    <property type="match status" value="1"/>
</dbReference>
<sequence length="448" mass="52414">MKKIFYIVIFITCFSLQAQFSIKGTIDPDHDYSWILLYKMQNGDQTYIDNADVVEGQFEFEINDSEPSGIYRAYYQIENSLYVEFIYNKEEVEFSFDPNNPDISLSFSQSKENNVYQNYYKEIRSKQQKIDSIQVLYFKSSEENRYLELEKQYKEFLGELNEVQARYEKESMGMLANHFISASAQYNAESPQKDPNRYMDAIKEHFFDNMDLSDEELSHSTFVSDRLHDYVFYLNQAEDQNSENELQKDAIEKALQWIGDDMELLGSFESDLLEVFLLNENVEMINFVNENHYKKLPATYQSGELNKRVIATLKTAIGITAPDFSWSENGITNSLHALRGTDYYILLFFSSNCPHCQMEIPEFYKFIIGIENIKVVAVGLEDEKGSWEAMTGNYNEFINILDLDKWSSQKVKDYGVTAIPTYFVLDIDKKILAKPLDFEELKSMFETR</sequence>
<reference evidence="5 6" key="1">
    <citation type="submission" date="2024-04" db="EMBL/GenBank/DDBJ databases">
        <title>whole genome sequencing of Lutimonas vermicola strain IMCC1616.</title>
        <authorList>
            <person name="Bae S.S."/>
        </authorList>
    </citation>
    <scope>NUCLEOTIDE SEQUENCE [LARGE SCALE GENOMIC DNA]</scope>
    <source>
        <strain evidence="5 6">IMCC1616</strain>
    </source>
</reference>
<keyword evidence="1" id="KW-0676">Redox-active center</keyword>
<dbReference type="InterPro" id="IPR012336">
    <property type="entry name" value="Thioredoxin-like_fold"/>
</dbReference>
<dbReference type="SUPFAM" id="SSF52833">
    <property type="entry name" value="Thioredoxin-like"/>
    <property type="match status" value="1"/>
</dbReference>
<protein>
    <submittedName>
        <fullName evidence="5">Thioredoxin-like domain-containing protein</fullName>
    </submittedName>
</protein>
<proteinExistence type="predicted"/>
<dbReference type="Proteomes" id="UP001474120">
    <property type="component" value="Unassembled WGS sequence"/>
</dbReference>
<keyword evidence="2" id="KW-0175">Coiled coil</keyword>
<dbReference type="Pfam" id="PF13905">
    <property type="entry name" value="Thioredoxin_8"/>
    <property type="match status" value="1"/>
</dbReference>
<dbReference type="RefSeq" id="WP_342160826.1">
    <property type="nucleotide sequence ID" value="NZ_JBCDNA010000003.1"/>
</dbReference>
<feature type="signal peptide" evidence="3">
    <location>
        <begin position="1"/>
        <end position="18"/>
    </location>
</feature>
<organism evidence="5 6">
    <name type="scientific">Lutimonas vermicola</name>
    <dbReference type="NCBI Taxonomy" id="414288"/>
    <lineage>
        <taxon>Bacteria</taxon>
        <taxon>Pseudomonadati</taxon>
        <taxon>Bacteroidota</taxon>
        <taxon>Flavobacteriia</taxon>
        <taxon>Flavobacteriales</taxon>
        <taxon>Flavobacteriaceae</taxon>
        <taxon>Lutimonas</taxon>
    </lineage>
</organism>
<evidence type="ECO:0000313" key="6">
    <source>
        <dbReference type="Proteomes" id="UP001474120"/>
    </source>
</evidence>
<dbReference type="InterPro" id="IPR036249">
    <property type="entry name" value="Thioredoxin-like_sf"/>
</dbReference>
<feature type="coiled-coil region" evidence="2">
    <location>
        <begin position="139"/>
        <end position="166"/>
    </location>
</feature>
<dbReference type="PROSITE" id="PS00194">
    <property type="entry name" value="THIOREDOXIN_1"/>
    <property type="match status" value="1"/>
</dbReference>
<feature type="chain" id="PRO_5045334302" evidence="3">
    <location>
        <begin position="19"/>
        <end position="448"/>
    </location>
</feature>
<dbReference type="Gene3D" id="3.40.30.10">
    <property type="entry name" value="Glutaredoxin"/>
    <property type="match status" value="1"/>
</dbReference>
<evidence type="ECO:0000259" key="4">
    <source>
        <dbReference type="PROSITE" id="PS51352"/>
    </source>
</evidence>
<name>A0ABU9L4T7_9FLAO</name>
<dbReference type="PROSITE" id="PS51352">
    <property type="entry name" value="THIOREDOXIN_2"/>
    <property type="match status" value="1"/>
</dbReference>
<evidence type="ECO:0000256" key="2">
    <source>
        <dbReference type="SAM" id="Coils"/>
    </source>
</evidence>
<accession>A0ABU9L4T7</accession>